<dbReference type="AlphaFoldDB" id="A0A0C7AE60"/>
<evidence type="ECO:0000313" key="12">
    <source>
        <dbReference type="Proteomes" id="UP000270834"/>
    </source>
</evidence>
<evidence type="ECO:0000313" key="13">
    <source>
        <dbReference type="Proteomes" id="UP000433532"/>
    </source>
</evidence>
<dbReference type="PANTHER" id="PTHR44688:SF16">
    <property type="entry name" value="DNA-BINDING TRANSCRIPTIONAL ACTIVATOR DEVR_DOSR"/>
    <property type="match status" value="1"/>
</dbReference>
<protein>
    <submittedName>
        <fullName evidence="6">LuxR family transcriptional regulator</fullName>
    </submittedName>
    <submittedName>
        <fullName evidence="7">Transcriptional activator protein LasR</fullName>
    </submittedName>
    <submittedName>
        <fullName evidence="9">Transcriptional regulator LasR</fullName>
    </submittedName>
</protein>
<keyword evidence="1" id="KW-0805">Transcription regulation</keyword>
<reference evidence="7 11" key="3">
    <citation type="submission" date="2018-07" db="EMBL/GenBank/DDBJ databases">
        <title>Mechanisms of high-level aminoglycoside resistance among Gram-negative pathogens in Brazil.</title>
        <authorList>
            <person name="Ballaben A.S."/>
            <person name="Darini A.L.C."/>
            <person name="Doi Y."/>
        </authorList>
    </citation>
    <scope>NUCLEOTIDE SEQUENCE [LARGE SCALE GENOMIC DNA]</scope>
    <source>
        <strain evidence="7 11">B2-305</strain>
    </source>
</reference>
<dbReference type="Proteomes" id="UP000433532">
    <property type="component" value="Unassembled WGS sequence"/>
</dbReference>
<dbReference type="InterPro" id="IPR016032">
    <property type="entry name" value="Sig_transdc_resp-reg_C-effctor"/>
</dbReference>
<reference evidence="8 12" key="4">
    <citation type="submission" date="2018-08" db="EMBL/GenBank/DDBJ databases">
        <title>Recombination of ecologically and evolutionarily significant loci maintains genetic cohesion in the Pseudomonas syringae species complex.</title>
        <authorList>
            <person name="Dillon M."/>
            <person name="Thakur S."/>
            <person name="Almeida R.N.D."/>
            <person name="Weir B.S."/>
            <person name="Guttman D.S."/>
        </authorList>
    </citation>
    <scope>NUCLEOTIDE SEQUENCE [LARGE SCALE GENOMIC DNA]</scope>
    <source>
        <strain evidence="8 12">ICMP 7846</strain>
    </source>
</reference>
<reference evidence="9" key="7">
    <citation type="submission" date="2023-10" db="EMBL/GenBank/DDBJ databases">
        <title>Pathogen: clinical or host-associated sample.</title>
        <authorList>
            <person name="Hergert J."/>
            <person name="Casey R."/>
            <person name="Wagner J."/>
            <person name="Young E.L."/>
            <person name="Oakeson K.F."/>
        </authorList>
    </citation>
    <scope>NUCLEOTIDE SEQUENCE</scope>
    <source>
        <strain evidence="9">2021CK-01020</strain>
    </source>
</reference>
<dbReference type="Gene3D" id="3.30.450.80">
    <property type="entry name" value="Transcription factor LuxR-like, autoinducer-binding domain"/>
    <property type="match status" value="1"/>
</dbReference>
<dbReference type="EMBL" id="WOAD01000001">
    <property type="protein sequence ID" value="MUI33849.1"/>
    <property type="molecule type" value="Genomic_DNA"/>
</dbReference>
<dbReference type="InterPro" id="IPR036693">
    <property type="entry name" value="TF_LuxR_autoind-bd_dom_sf"/>
</dbReference>
<evidence type="ECO:0000313" key="5">
    <source>
        <dbReference type="EMBL" id="CRP36950.1"/>
    </source>
</evidence>
<dbReference type="SUPFAM" id="SSF46894">
    <property type="entry name" value="C-terminal effector domain of the bipartite response regulators"/>
    <property type="match status" value="1"/>
</dbReference>
<dbReference type="Proteomes" id="UP001297540">
    <property type="component" value="Chromosome"/>
</dbReference>
<evidence type="ECO:0000313" key="8">
    <source>
        <dbReference type="EMBL" id="RMS48037.1"/>
    </source>
</evidence>
<dbReference type="EMBL" id="CP136986">
    <property type="protein sequence ID" value="WOS75500.1"/>
    <property type="molecule type" value="Genomic_DNA"/>
</dbReference>
<dbReference type="SMR" id="A0A0C7AE60"/>
<reference evidence="6 13" key="5">
    <citation type="submission" date="2019-11" db="EMBL/GenBank/DDBJ databases">
        <title>Genomes of ocular Pseudomonas aeruginosa isolates.</title>
        <authorList>
            <person name="Khan M."/>
            <person name="Rice S.A."/>
            <person name="Willcox M.D.P."/>
            <person name="Stapleton F."/>
        </authorList>
    </citation>
    <scope>NUCLEOTIDE SEQUENCE [LARGE SCALE GENOMIC DNA]</scope>
    <source>
        <strain evidence="6 13">PA221</strain>
    </source>
</reference>
<dbReference type="InterPro" id="IPR005143">
    <property type="entry name" value="TF_LuxR_autoind-bd_dom"/>
</dbReference>
<accession>A0A0C7AE60</accession>
<dbReference type="SMART" id="SM00421">
    <property type="entry name" value="HTH_LUXR"/>
    <property type="match status" value="1"/>
</dbReference>
<name>A0A0C7AE60_PSEAI</name>
<dbReference type="Pfam" id="PF03472">
    <property type="entry name" value="Autoind_bind"/>
    <property type="match status" value="1"/>
</dbReference>
<evidence type="ECO:0000313" key="11">
    <source>
        <dbReference type="Proteomes" id="UP000253594"/>
    </source>
</evidence>
<dbReference type="Pfam" id="PF00196">
    <property type="entry name" value="GerE"/>
    <property type="match status" value="1"/>
</dbReference>
<dbReference type="SUPFAM" id="SSF75516">
    <property type="entry name" value="Pheromone-binding domain of LuxR-like quorum-sensing transcription factors"/>
    <property type="match status" value="1"/>
</dbReference>
<dbReference type="EMBL" id="CVVU01000218">
    <property type="protein sequence ID" value="CRP36950.1"/>
    <property type="molecule type" value="Genomic_DNA"/>
</dbReference>
<dbReference type="GO" id="GO:0003677">
    <property type="term" value="F:DNA binding"/>
    <property type="evidence" value="ECO:0007669"/>
    <property type="project" value="UniProtKB-KW"/>
</dbReference>
<dbReference type="InterPro" id="IPR000792">
    <property type="entry name" value="Tscrpt_reg_LuxR_C"/>
</dbReference>
<evidence type="ECO:0000259" key="4">
    <source>
        <dbReference type="PROSITE" id="PS50043"/>
    </source>
</evidence>
<dbReference type="Proteomes" id="UP000270834">
    <property type="component" value="Unassembled WGS sequence"/>
</dbReference>
<dbReference type="OMA" id="GFERFAY"/>
<reference evidence="5" key="2">
    <citation type="submission" date="2015-06" db="EMBL/GenBank/DDBJ databases">
        <authorList>
            <person name="Radhakrishnan R."/>
            <person name="Underwood A."/>
            <person name="Al-Shahib A."/>
        </authorList>
    </citation>
    <scope>NUCLEOTIDE SEQUENCE</scope>
    <source>
        <strain evidence="5">P19_London_7_VIM_2_05_10</strain>
    </source>
</reference>
<feature type="domain" description="HTH luxR-type" evidence="4">
    <location>
        <begin position="170"/>
        <end position="235"/>
    </location>
</feature>
<gene>
    <name evidence="9" type="primary">lasR</name>
    <name evidence="5" type="synonym">lasR_1</name>
    <name evidence="8" type="ORF">ALP65_02647</name>
    <name evidence="7" type="ORF">DT376_05900</name>
    <name evidence="6" type="ORF">GNQ48_02440</name>
    <name evidence="9" type="ORF">L4V69_23655</name>
    <name evidence="5" type="ORF">PAERUG_P19_London_7_VIM_2_05_10_04247</name>
</gene>
<keyword evidence="2" id="KW-0238">DNA-binding</keyword>
<evidence type="ECO:0000313" key="9">
    <source>
        <dbReference type="EMBL" id="WOS75500.1"/>
    </source>
</evidence>
<dbReference type="GO" id="GO:0006355">
    <property type="term" value="P:regulation of DNA-templated transcription"/>
    <property type="evidence" value="ECO:0007669"/>
    <property type="project" value="InterPro"/>
</dbReference>
<dbReference type="PANTHER" id="PTHR44688">
    <property type="entry name" value="DNA-BINDING TRANSCRIPTIONAL ACTIVATOR DEVR_DOSR"/>
    <property type="match status" value="1"/>
</dbReference>
<dbReference type="PROSITE" id="PS50043">
    <property type="entry name" value="HTH_LUXR_2"/>
    <property type="match status" value="1"/>
</dbReference>
<evidence type="ECO:0000256" key="1">
    <source>
        <dbReference type="ARBA" id="ARBA00023015"/>
    </source>
</evidence>
<sequence>MALVDGFLELERSSGKLEWSAILQKMASDLGFSKILFGLLPKDSQDYENAFIVGNYPAAWREHYDRAGYARVDPTVSHCTQSVLPIFWEPSIYQTRKQHEFFEEASAAGLVYGLTMPLHGARGELGALSLSVEAENRAEANRFMESVLPTLWMLKDYALQSGAGLAFEHPVSKPVVLTSREKEVLQWCAIGKTSWEISVICNCSEANVNFHMGNIRRKFGVTSRRVAAIMAVNLGLITL</sequence>
<reference evidence="10" key="1">
    <citation type="submission" date="2015-06" db="EMBL/GenBank/DDBJ databases">
        <authorList>
            <person name="Radhakrishnan Rajesh"/>
            <person name="Underwood Anthony"/>
            <person name="Al-Shahib Ali"/>
        </authorList>
    </citation>
    <scope>NUCLEOTIDE SEQUENCE [LARGE SCALE GENOMIC DNA]</scope>
    <source>
        <strain evidence="10">P19_London_7_VIM_2_05_10</strain>
    </source>
</reference>
<dbReference type="Gene3D" id="1.10.10.10">
    <property type="entry name" value="Winged helix-like DNA-binding domain superfamily/Winged helix DNA-binding domain"/>
    <property type="match status" value="1"/>
</dbReference>
<dbReference type="RefSeq" id="WP_003082999.1">
    <property type="nucleotide sequence ID" value="NZ_AP014839.1"/>
</dbReference>
<evidence type="ECO:0000313" key="6">
    <source>
        <dbReference type="EMBL" id="MUI33849.1"/>
    </source>
</evidence>
<dbReference type="Proteomes" id="UP000045039">
    <property type="component" value="Unassembled WGS sequence"/>
</dbReference>
<keyword evidence="3" id="KW-0804">Transcription</keyword>
<dbReference type="EMBL" id="QORE01000123">
    <property type="protein sequence ID" value="RCI75773.1"/>
    <property type="molecule type" value="Genomic_DNA"/>
</dbReference>
<organism evidence="7 11">
    <name type="scientific">Pseudomonas aeruginosa</name>
    <dbReference type="NCBI Taxonomy" id="287"/>
    <lineage>
        <taxon>Bacteria</taxon>
        <taxon>Pseudomonadati</taxon>
        <taxon>Pseudomonadota</taxon>
        <taxon>Gammaproteobacteria</taxon>
        <taxon>Pseudomonadales</taxon>
        <taxon>Pseudomonadaceae</taxon>
        <taxon>Pseudomonas</taxon>
    </lineage>
</organism>
<dbReference type="PRINTS" id="PR00038">
    <property type="entry name" value="HTHLUXR"/>
</dbReference>
<dbReference type="PROSITE" id="PS00622">
    <property type="entry name" value="HTH_LUXR_1"/>
    <property type="match status" value="1"/>
</dbReference>
<proteinExistence type="predicted"/>
<dbReference type="CDD" id="cd06170">
    <property type="entry name" value="LuxR_C_like"/>
    <property type="match status" value="1"/>
</dbReference>
<evidence type="ECO:0000313" key="7">
    <source>
        <dbReference type="EMBL" id="RCI75773.1"/>
    </source>
</evidence>
<evidence type="ECO:0000256" key="3">
    <source>
        <dbReference type="ARBA" id="ARBA00023163"/>
    </source>
</evidence>
<dbReference type="EMBL" id="RBSQ01001083">
    <property type="protein sequence ID" value="RMS48037.1"/>
    <property type="molecule type" value="Genomic_DNA"/>
</dbReference>
<reference evidence="9" key="6">
    <citation type="submission" date="2023-06" db="EMBL/GenBank/DDBJ databases">
        <authorList>
            <consortium name="Clinical and Environmental Microbiology Branch: Whole genome sequencing antimicrobial resistance pathogens in the healthcare setting"/>
        </authorList>
    </citation>
    <scope>NUCLEOTIDE SEQUENCE</scope>
    <source>
        <strain evidence="9">2021CK-01020</strain>
    </source>
</reference>
<dbReference type="Proteomes" id="UP000253594">
    <property type="component" value="Unassembled WGS sequence"/>
</dbReference>
<dbReference type="InterPro" id="IPR036388">
    <property type="entry name" value="WH-like_DNA-bd_sf"/>
</dbReference>
<evidence type="ECO:0000313" key="10">
    <source>
        <dbReference type="Proteomes" id="UP000045039"/>
    </source>
</evidence>
<evidence type="ECO:0000256" key="2">
    <source>
        <dbReference type="ARBA" id="ARBA00023125"/>
    </source>
</evidence>